<evidence type="ECO:0000256" key="1">
    <source>
        <dbReference type="SAM" id="MobiDB-lite"/>
    </source>
</evidence>
<feature type="compositionally biased region" description="Low complexity" evidence="1">
    <location>
        <begin position="1025"/>
        <end position="1045"/>
    </location>
</feature>
<feature type="compositionally biased region" description="Low complexity" evidence="1">
    <location>
        <begin position="573"/>
        <end position="593"/>
    </location>
</feature>
<feature type="compositionally biased region" description="Polar residues" evidence="1">
    <location>
        <begin position="1046"/>
        <end position="1056"/>
    </location>
</feature>
<feature type="region of interest" description="Disordered" evidence="1">
    <location>
        <begin position="370"/>
        <end position="557"/>
    </location>
</feature>
<accession>D7FU95</accession>
<evidence type="ECO:0000313" key="3">
    <source>
        <dbReference type="Proteomes" id="UP000002630"/>
    </source>
</evidence>
<feature type="region of interest" description="Disordered" evidence="1">
    <location>
        <begin position="1292"/>
        <end position="1342"/>
    </location>
</feature>
<feature type="compositionally biased region" description="Gly residues" evidence="1">
    <location>
        <begin position="438"/>
        <end position="448"/>
    </location>
</feature>
<feature type="compositionally biased region" description="Low complexity" evidence="1">
    <location>
        <begin position="603"/>
        <end position="654"/>
    </location>
</feature>
<feature type="region of interest" description="Disordered" evidence="1">
    <location>
        <begin position="752"/>
        <end position="773"/>
    </location>
</feature>
<keyword evidence="3" id="KW-1185">Reference proteome</keyword>
<feature type="compositionally biased region" description="Basic and acidic residues" evidence="1">
    <location>
        <begin position="692"/>
        <end position="709"/>
    </location>
</feature>
<feature type="region of interest" description="Disordered" evidence="1">
    <location>
        <begin position="253"/>
        <end position="301"/>
    </location>
</feature>
<dbReference type="OMA" id="CIEETAS"/>
<feature type="compositionally biased region" description="Basic and acidic residues" evidence="1">
    <location>
        <begin position="657"/>
        <end position="676"/>
    </location>
</feature>
<feature type="compositionally biased region" description="Polar residues" evidence="1">
    <location>
        <begin position="416"/>
        <end position="435"/>
    </location>
</feature>
<dbReference type="OrthoDB" id="10523853at2759"/>
<feature type="region of interest" description="Disordered" evidence="1">
    <location>
        <begin position="570"/>
        <end position="736"/>
    </location>
</feature>
<gene>
    <name evidence="2" type="ORF">Esi_0269_0012</name>
</gene>
<dbReference type="EMBL" id="FN648452">
    <property type="protein sequence ID" value="CBJ31622.1"/>
    <property type="molecule type" value="Genomic_DNA"/>
</dbReference>
<feature type="compositionally biased region" description="Basic and acidic residues" evidence="1">
    <location>
        <begin position="53"/>
        <end position="72"/>
    </location>
</feature>
<feature type="compositionally biased region" description="Low complexity" evidence="1">
    <location>
        <begin position="41"/>
        <end position="50"/>
    </location>
</feature>
<feature type="compositionally biased region" description="Polar residues" evidence="1">
    <location>
        <begin position="371"/>
        <end position="396"/>
    </location>
</feature>
<protein>
    <submittedName>
        <fullName evidence="2">Uncharacterized protein</fullName>
    </submittedName>
</protein>
<dbReference type="Proteomes" id="UP000002630">
    <property type="component" value="Linkage Group LG13"/>
</dbReference>
<feature type="region of interest" description="Disordered" evidence="1">
    <location>
        <begin position="866"/>
        <end position="914"/>
    </location>
</feature>
<proteinExistence type="predicted"/>
<feature type="compositionally biased region" description="Low complexity" evidence="1">
    <location>
        <begin position="1295"/>
        <end position="1309"/>
    </location>
</feature>
<feature type="compositionally biased region" description="Basic and acidic residues" evidence="1">
    <location>
        <begin position="399"/>
        <end position="415"/>
    </location>
</feature>
<feature type="region of interest" description="Disordered" evidence="1">
    <location>
        <begin position="786"/>
        <end position="821"/>
    </location>
</feature>
<feature type="compositionally biased region" description="Gly residues" evidence="1">
    <location>
        <begin position="1015"/>
        <end position="1024"/>
    </location>
</feature>
<feature type="compositionally biased region" description="Gly residues" evidence="1">
    <location>
        <begin position="266"/>
        <end position="294"/>
    </location>
</feature>
<feature type="compositionally biased region" description="Gly residues" evidence="1">
    <location>
        <begin position="524"/>
        <end position="537"/>
    </location>
</feature>
<name>D7FU95_ECTSI</name>
<feature type="compositionally biased region" description="Low complexity" evidence="1">
    <location>
        <begin position="788"/>
        <end position="821"/>
    </location>
</feature>
<reference evidence="2 3" key="1">
    <citation type="journal article" date="2010" name="Nature">
        <title>The Ectocarpus genome and the independent evolution of multicellularity in brown algae.</title>
        <authorList>
            <person name="Cock J.M."/>
            <person name="Sterck L."/>
            <person name="Rouze P."/>
            <person name="Scornet D."/>
            <person name="Allen A.E."/>
            <person name="Amoutzias G."/>
            <person name="Anthouard V."/>
            <person name="Artiguenave F."/>
            <person name="Aury J.M."/>
            <person name="Badger J.H."/>
            <person name="Beszteri B."/>
            <person name="Billiau K."/>
            <person name="Bonnet E."/>
            <person name="Bothwell J.H."/>
            <person name="Bowler C."/>
            <person name="Boyen C."/>
            <person name="Brownlee C."/>
            <person name="Carrano C.J."/>
            <person name="Charrier B."/>
            <person name="Cho G.Y."/>
            <person name="Coelho S.M."/>
            <person name="Collen J."/>
            <person name="Corre E."/>
            <person name="Da Silva C."/>
            <person name="Delage L."/>
            <person name="Delaroque N."/>
            <person name="Dittami S.M."/>
            <person name="Doulbeau S."/>
            <person name="Elias M."/>
            <person name="Farnham G."/>
            <person name="Gachon C.M."/>
            <person name="Gschloessl B."/>
            <person name="Heesch S."/>
            <person name="Jabbari K."/>
            <person name="Jubin C."/>
            <person name="Kawai H."/>
            <person name="Kimura K."/>
            <person name="Kloareg B."/>
            <person name="Kupper F.C."/>
            <person name="Lang D."/>
            <person name="Le Bail A."/>
            <person name="Leblanc C."/>
            <person name="Lerouge P."/>
            <person name="Lohr M."/>
            <person name="Lopez P.J."/>
            <person name="Martens C."/>
            <person name="Maumus F."/>
            <person name="Michel G."/>
            <person name="Miranda-Saavedra D."/>
            <person name="Morales J."/>
            <person name="Moreau H."/>
            <person name="Motomura T."/>
            <person name="Nagasato C."/>
            <person name="Napoli C.A."/>
            <person name="Nelson D.R."/>
            <person name="Nyvall-Collen P."/>
            <person name="Peters A.F."/>
            <person name="Pommier C."/>
            <person name="Potin P."/>
            <person name="Poulain J."/>
            <person name="Quesneville H."/>
            <person name="Read B."/>
            <person name="Rensing S.A."/>
            <person name="Ritter A."/>
            <person name="Rousvoal S."/>
            <person name="Samanta M."/>
            <person name="Samson G."/>
            <person name="Schroeder D.C."/>
            <person name="Segurens B."/>
            <person name="Strittmatter M."/>
            <person name="Tonon T."/>
            <person name="Tregear J.W."/>
            <person name="Valentin K."/>
            <person name="von Dassow P."/>
            <person name="Yamagishi T."/>
            <person name="Van de Peer Y."/>
            <person name="Wincker P."/>
        </authorList>
    </citation>
    <scope>NUCLEOTIDE SEQUENCE [LARGE SCALE GENOMIC DNA]</scope>
    <source>
        <strain evidence="3">Ec32 / CCAP1310/4</strain>
    </source>
</reference>
<feature type="region of interest" description="Disordered" evidence="1">
    <location>
        <begin position="41"/>
        <end position="84"/>
    </location>
</feature>
<evidence type="ECO:0000313" key="2">
    <source>
        <dbReference type="EMBL" id="CBJ31622.1"/>
    </source>
</evidence>
<feature type="compositionally biased region" description="Polar residues" evidence="1">
    <location>
        <begin position="1318"/>
        <end position="1333"/>
    </location>
</feature>
<feature type="compositionally biased region" description="Polar residues" evidence="1">
    <location>
        <begin position="1063"/>
        <end position="1091"/>
    </location>
</feature>
<feature type="region of interest" description="Disordered" evidence="1">
    <location>
        <begin position="1011"/>
        <end position="1091"/>
    </location>
</feature>
<dbReference type="EMBL" id="FN649738">
    <property type="protein sequence ID" value="CBJ31622.1"/>
    <property type="molecule type" value="Genomic_DNA"/>
</dbReference>
<feature type="compositionally biased region" description="Low complexity" evidence="1">
    <location>
        <begin position="890"/>
        <end position="909"/>
    </location>
</feature>
<sequence length="1342" mass="134138">MVVLPTRVAYEVLLQPPVFESHRGEPPPPLVSLAVPSATGSAASTAGSASRTLVKEGTGEGGGRRRLSDFSRDGGGSDGSDGLILSKKAGWRGRRVLQTDDSGSFTYTTRTQFDLCAAPGSELEEDALRAGIMDVFEVEQEQTEGTAGTVEKREVMEFCDDGSEEWTIAIGNEPSDTQSAAVISAGQMELVRSSEFTTLLAASLEDSNLTVDPAGLTYSSLGYIVLYDEEQAVTAANSDSLDSDFVAFRGPDQWWPGHAGPPSPSGAGGGPGMFGGSTRGGTGKEVGKGGGGGNADWIAQQYEKGGGGGGYGDKDFNDAATGISVYSPRDEVATSGSGVDSATVVQAAESPELASGEWPEAMESGVGMTGVTYTSNSRGGASTVASQQGDEATAVQSAEADRAAGVDPSRREHDTSTSAISMNPLVTSDSFNPAASGSGDGRVPGGYIGDSAASLESSRKSSEASWGASRKTVTPGDSGLLETTEEAEEGESPAPLISGPSGRTLGSAAAALGGEDSQDEDGRIGSGSAVGGGGGGRAQSAVSYRTEDESASVQSTSTLAALEAKAEAEAYEAELAASARASAPASAPAPVAEVGTGSIDGPAAVVTATSTSTAVPGLPPSGRSSSNSSSRIQSVDYPASRVARSRAASNSSSADELSQRDLTEEERQMRVEDSEAARAASVLRGSSFKTPLHPDLEHAIAVEQQDRRRQAVQGLEASRAPDSGTGAAEPVDLGSPADLPAEVVAAAITAAAAGDAEKEGEAAASPSPAATGFMGKVVAGMGMSRFFAPRSPANTPSAASAAAAAAAADGAEPTAEVEATAAGDSEAVPAQYVAAAGAVAGVPPPEEAQAGDAGADAAAPVMGEGANAHKAGASSREEGRPEQKLPSPSEAGAGAAAAAAAAPAAPLGPEEARAYSENVDRTLEGLPIDDGGVSMPMSELLARAELEASAEHPAPAAALALLQQSVAGSQSPSLDMARLLYNAEEGGMTLEEVEACLASPIVATPPALLRPGVGAARGGPGAPRGRGLLQRNSASGSYISSRSTSITEDMMSNNNLTEDDMSSDAQTTDVSRTSSFVATGSSFEENPAQSQAARNRFLAGGAGAGVGTSTSASTSDSVASGAAAAAAAAAGTNPPPGGGNLSSLAERLARAEETVGREHEKGLLYRQGPEGVAAAVAGEELPLPPGAAASLPRVIRGGAGRSSMSGGGSSTGEKVESLADLLARADDGPGNLKETFRLLDDNEAQRLEELNAAASAEDADDDTKTRWRGSLAELMLKVDRSGNLRDILDIGSDTSESASASDGKSASASDGNRGGALSSETDSTSGSVPQTGQAAAPQARPE</sequence>
<dbReference type="InParanoid" id="D7FU95"/>
<organism evidence="2 3">
    <name type="scientific">Ectocarpus siliculosus</name>
    <name type="common">Brown alga</name>
    <name type="synonym">Conferva siliculosa</name>
    <dbReference type="NCBI Taxonomy" id="2880"/>
    <lineage>
        <taxon>Eukaryota</taxon>
        <taxon>Sar</taxon>
        <taxon>Stramenopiles</taxon>
        <taxon>Ochrophyta</taxon>
        <taxon>PX clade</taxon>
        <taxon>Phaeophyceae</taxon>
        <taxon>Ectocarpales</taxon>
        <taxon>Ectocarpaceae</taxon>
        <taxon>Ectocarpus</taxon>
    </lineage>
</organism>